<gene>
    <name evidence="2" type="ORF">R4485_01215</name>
</gene>
<comment type="caution">
    <text evidence="2">The sequence shown here is derived from an EMBL/GenBank/DDBJ whole genome shotgun (WGS) entry which is preliminary data.</text>
</comment>
<dbReference type="EMBL" id="JAWLVV010000001">
    <property type="protein sequence ID" value="MDV7288781.1"/>
    <property type="molecule type" value="Genomic_DNA"/>
</dbReference>
<evidence type="ECO:0000256" key="1">
    <source>
        <dbReference type="SAM" id="Coils"/>
    </source>
</evidence>
<dbReference type="RefSeq" id="WP_317721517.1">
    <property type="nucleotide sequence ID" value="NZ_JAWLVK010000001.1"/>
</dbReference>
<keyword evidence="1" id="KW-0175">Coiled coil</keyword>
<feature type="coiled-coil region" evidence="1">
    <location>
        <begin position="30"/>
        <end position="57"/>
    </location>
</feature>
<protein>
    <submittedName>
        <fullName evidence="2">Uncharacterized protein</fullName>
    </submittedName>
</protein>
<organism evidence="2 3">
    <name type="scientific">Mycolicibacterium fortuitum</name>
    <name type="common">Mycobacterium fortuitum</name>
    <dbReference type="NCBI Taxonomy" id="1766"/>
    <lineage>
        <taxon>Bacteria</taxon>
        <taxon>Bacillati</taxon>
        <taxon>Actinomycetota</taxon>
        <taxon>Actinomycetes</taxon>
        <taxon>Mycobacteriales</taxon>
        <taxon>Mycobacteriaceae</taxon>
        <taxon>Mycolicibacterium</taxon>
    </lineage>
</organism>
<dbReference type="Proteomes" id="UP001186041">
    <property type="component" value="Unassembled WGS sequence"/>
</dbReference>
<reference evidence="2" key="1">
    <citation type="submission" date="2023-10" db="EMBL/GenBank/DDBJ databases">
        <title>Mycolicibacterium fortuitum clinical isolates causing pulmonary infections in humans.</title>
        <authorList>
            <person name="Mejia-Ponce P.M."/>
            <person name="Zenteno-Cuevas R."/>
            <person name="Licona-Cassani C."/>
        </authorList>
    </citation>
    <scope>NUCLEOTIDE SEQUENCE</scope>
    <source>
        <strain evidence="2">M8</strain>
    </source>
</reference>
<name>A0AAE4V6T9_MYCFO</name>
<proteinExistence type="predicted"/>
<accession>A0AAE4V6T9</accession>
<dbReference type="AlphaFoldDB" id="A0AAE4V6T9"/>
<evidence type="ECO:0000313" key="2">
    <source>
        <dbReference type="EMBL" id="MDV7288781.1"/>
    </source>
</evidence>
<sequence>MVEPVCQDCNQLVAEKQDLRDKLRSAYAVIAERQQRLEDDERNMRAARRQLELFMDDGIRERITVALALLDKNVESRSEAWFDFTEQRGQ</sequence>
<evidence type="ECO:0000313" key="3">
    <source>
        <dbReference type="Proteomes" id="UP001186041"/>
    </source>
</evidence>